<protein>
    <submittedName>
        <fullName evidence="2">Uncharacterized protein</fullName>
    </submittedName>
</protein>
<dbReference type="AlphaFoldDB" id="A0AAU9P8T4"/>
<evidence type="ECO:0000313" key="3">
    <source>
        <dbReference type="Proteomes" id="UP001157418"/>
    </source>
</evidence>
<dbReference type="Proteomes" id="UP001157418">
    <property type="component" value="Unassembled WGS sequence"/>
</dbReference>
<accession>A0AAU9P8T4</accession>
<proteinExistence type="predicted"/>
<name>A0AAU9P8T4_9ASTR</name>
<keyword evidence="3" id="KW-1185">Reference proteome</keyword>
<feature type="signal peptide" evidence="1">
    <location>
        <begin position="1"/>
        <end position="21"/>
    </location>
</feature>
<feature type="chain" id="PRO_5043594447" evidence="1">
    <location>
        <begin position="22"/>
        <end position="77"/>
    </location>
</feature>
<gene>
    <name evidence="2" type="ORF">LVIROSA_LOCUS32058</name>
</gene>
<sequence length="77" mass="8896">MKRTFLVIFLFFVSGLKDVTSYSQDAVPECKSFFDCIHHDCGRFGTPICLRHHCVCLGNGEQKYVPPHMQIDKIVYK</sequence>
<evidence type="ECO:0000313" key="2">
    <source>
        <dbReference type="EMBL" id="CAH1446361.1"/>
    </source>
</evidence>
<evidence type="ECO:0000256" key="1">
    <source>
        <dbReference type="SAM" id="SignalP"/>
    </source>
</evidence>
<reference evidence="2 3" key="1">
    <citation type="submission" date="2022-01" db="EMBL/GenBank/DDBJ databases">
        <authorList>
            <person name="Xiong W."/>
            <person name="Schranz E."/>
        </authorList>
    </citation>
    <scope>NUCLEOTIDE SEQUENCE [LARGE SCALE GENOMIC DNA]</scope>
</reference>
<dbReference type="EMBL" id="CAKMRJ010005523">
    <property type="protein sequence ID" value="CAH1446361.1"/>
    <property type="molecule type" value="Genomic_DNA"/>
</dbReference>
<comment type="caution">
    <text evidence="2">The sequence shown here is derived from an EMBL/GenBank/DDBJ whole genome shotgun (WGS) entry which is preliminary data.</text>
</comment>
<keyword evidence="1" id="KW-0732">Signal</keyword>
<organism evidence="2 3">
    <name type="scientific">Lactuca virosa</name>
    <dbReference type="NCBI Taxonomy" id="75947"/>
    <lineage>
        <taxon>Eukaryota</taxon>
        <taxon>Viridiplantae</taxon>
        <taxon>Streptophyta</taxon>
        <taxon>Embryophyta</taxon>
        <taxon>Tracheophyta</taxon>
        <taxon>Spermatophyta</taxon>
        <taxon>Magnoliopsida</taxon>
        <taxon>eudicotyledons</taxon>
        <taxon>Gunneridae</taxon>
        <taxon>Pentapetalae</taxon>
        <taxon>asterids</taxon>
        <taxon>campanulids</taxon>
        <taxon>Asterales</taxon>
        <taxon>Asteraceae</taxon>
        <taxon>Cichorioideae</taxon>
        <taxon>Cichorieae</taxon>
        <taxon>Lactucinae</taxon>
        <taxon>Lactuca</taxon>
    </lineage>
</organism>